<evidence type="ECO:0000313" key="10">
    <source>
        <dbReference type="Proteomes" id="UP001498469"/>
    </source>
</evidence>
<feature type="transmembrane region" description="Helical" evidence="8">
    <location>
        <begin position="340"/>
        <end position="360"/>
    </location>
</feature>
<name>A0ABU7URW6_9CLOT</name>
<gene>
    <name evidence="9" type="ORF">SJI18_14705</name>
</gene>
<keyword evidence="5 8" id="KW-0812">Transmembrane</keyword>
<evidence type="ECO:0000256" key="6">
    <source>
        <dbReference type="ARBA" id="ARBA00022989"/>
    </source>
</evidence>
<keyword evidence="3" id="KW-0813">Transport</keyword>
<protein>
    <submittedName>
        <fullName evidence="9">GerAB/ArcD/ProY family transporter</fullName>
    </submittedName>
</protein>
<accession>A0ABU7URW6</accession>
<dbReference type="PANTHER" id="PTHR34975:SF2">
    <property type="entry name" value="SPORE GERMINATION PROTEIN A2"/>
    <property type="match status" value="1"/>
</dbReference>
<dbReference type="NCBIfam" id="TIGR00912">
    <property type="entry name" value="2A0309"/>
    <property type="match status" value="1"/>
</dbReference>
<dbReference type="RefSeq" id="WP_216251913.1">
    <property type="nucleotide sequence ID" value="NZ_JAZHFS010000013.1"/>
</dbReference>
<dbReference type="Pfam" id="PF03845">
    <property type="entry name" value="Spore_permease"/>
    <property type="match status" value="1"/>
</dbReference>
<evidence type="ECO:0000256" key="3">
    <source>
        <dbReference type="ARBA" id="ARBA00022448"/>
    </source>
</evidence>
<keyword evidence="10" id="KW-1185">Reference proteome</keyword>
<comment type="similarity">
    <text evidence="2">Belongs to the amino acid-polyamine-organocation (APC) superfamily. Spore germination protein (SGP) (TC 2.A.3.9) family.</text>
</comment>
<comment type="subcellular location">
    <subcellularLocation>
        <location evidence="1">Membrane</location>
        <topology evidence="1">Multi-pass membrane protein</topology>
    </subcellularLocation>
</comment>
<proteinExistence type="inferred from homology"/>
<dbReference type="PANTHER" id="PTHR34975">
    <property type="entry name" value="SPORE GERMINATION PROTEIN A2"/>
    <property type="match status" value="1"/>
</dbReference>
<comment type="caution">
    <text evidence="9">The sequence shown here is derived from an EMBL/GenBank/DDBJ whole genome shotgun (WGS) entry which is preliminary data.</text>
</comment>
<dbReference type="Proteomes" id="UP001498469">
    <property type="component" value="Unassembled WGS sequence"/>
</dbReference>
<evidence type="ECO:0000256" key="4">
    <source>
        <dbReference type="ARBA" id="ARBA00022544"/>
    </source>
</evidence>
<feature type="transmembrane region" description="Helical" evidence="8">
    <location>
        <begin position="35"/>
        <end position="56"/>
    </location>
</feature>
<feature type="transmembrane region" description="Helical" evidence="8">
    <location>
        <begin position="76"/>
        <end position="97"/>
    </location>
</feature>
<evidence type="ECO:0000256" key="2">
    <source>
        <dbReference type="ARBA" id="ARBA00007998"/>
    </source>
</evidence>
<feature type="transmembrane region" description="Helical" evidence="8">
    <location>
        <begin position="103"/>
        <end position="127"/>
    </location>
</feature>
<reference evidence="9 10" key="1">
    <citation type="submission" date="2023-11" db="EMBL/GenBank/DDBJ databases">
        <title>Draft genome sequence of a psychrophilic Clostridium strain from permafrost water brine.</title>
        <authorList>
            <person name="Shcherbakova V.A."/>
            <person name="Trubitsyn V.E."/>
            <person name="Zakharyuk A.G."/>
        </authorList>
    </citation>
    <scope>NUCLEOTIDE SEQUENCE [LARGE SCALE GENOMIC DNA]</scope>
    <source>
        <strain evidence="9 10">14F</strain>
    </source>
</reference>
<organism evidence="9 10">
    <name type="scientific">Clostridium frigoriphilum</name>
    <dbReference type="NCBI Taxonomy" id="443253"/>
    <lineage>
        <taxon>Bacteria</taxon>
        <taxon>Bacillati</taxon>
        <taxon>Bacillota</taxon>
        <taxon>Clostridia</taxon>
        <taxon>Eubacteriales</taxon>
        <taxon>Clostridiaceae</taxon>
        <taxon>Clostridium</taxon>
    </lineage>
</organism>
<feature type="transmembrane region" description="Helical" evidence="8">
    <location>
        <begin position="216"/>
        <end position="242"/>
    </location>
</feature>
<keyword evidence="4" id="KW-0309">Germination</keyword>
<feature type="transmembrane region" description="Helical" evidence="8">
    <location>
        <begin position="7"/>
        <end position="29"/>
    </location>
</feature>
<sequence>MKTKISAYQLFGAIVMLPYGTAALFFITPEAKQDAWISMLIYVLPGILLQLIYTELWKKYPKDTIVTYMPKIFGKIIGYTLSVIYIIYFAYIAARITRDTIEIILIAVMPRMSMYIIGIVFMSTVIYGTYTGIENLSRVCFVFLILFVVIFVMKWVLLFSMPDTIKLYNLKPVLEKGIFSVIKEGWPLITFPYAESIVLTMLYPSVTESSRVRKSAVLATIFLGVLLTCNTIMFISVLGLNFASTSLFPLLQTYRIMKIGEVFSRFGVFFILFMIIGGFIKVSFFVYGSMLGVSQLIKLNDTKYLALPLGIVVFITSLLISSNYPQHIQSGKFLTTYTHLPLAIIIPIIALILCYLKVLFSKKRNVYKKI</sequence>
<evidence type="ECO:0000256" key="7">
    <source>
        <dbReference type="ARBA" id="ARBA00023136"/>
    </source>
</evidence>
<evidence type="ECO:0000256" key="8">
    <source>
        <dbReference type="SAM" id="Phobius"/>
    </source>
</evidence>
<keyword evidence="7 8" id="KW-0472">Membrane</keyword>
<dbReference type="EMBL" id="JAZHFS010000013">
    <property type="protein sequence ID" value="MEF2113554.1"/>
    <property type="molecule type" value="Genomic_DNA"/>
</dbReference>
<feature type="transmembrane region" description="Helical" evidence="8">
    <location>
        <begin position="304"/>
        <end position="320"/>
    </location>
</feature>
<keyword evidence="6 8" id="KW-1133">Transmembrane helix</keyword>
<feature type="transmembrane region" description="Helical" evidence="8">
    <location>
        <begin position="262"/>
        <end position="284"/>
    </location>
</feature>
<evidence type="ECO:0000313" key="9">
    <source>
        <dbReference type="EMBL" id="MEF2113554.1"/>
    </source>
</evidence>
<evidence type="ECO:0000256" key="1">
    <source>
        <dbReference type="ARBA" id="ARBA00004141"/>
    </source>
</evidence>
<evidence type="ECO:0000256" key="5">
    <source>
        <dbReference type="ARBA" id="ARBA00022692"/>
    </source>
</evidence>
<feature type="transmembrane region" description="Helical" evidence="8">
    <location>
        <begin position="139"/>
        <end position="161"/>
    </location>
</feature>
<dbReference type="InterPro" id="IPR004761">
    <property type="entry name" value="Spore_GerAB"/>
</dbReference>